<dbReference type="NCBIfam" id="TIGR01702">
    <property type="entry name" value="CO_DH_cata"/>
    <property type="match status" value="1"/>
</dbReference>
<dbReference type="GO" id="GO:0016151">
    <property type="term" value="F:nickel cation binding"/>
    <property type="evidence" value="ECO:0007669"/>
    <property type="project" value="InterPro"/>
</dbReference>
<comment type="cofactor">
    <cofactor evidence="1">
        <name>[4Fe-4S] cluster</name>
        <dbReference type="ChEBI" id="CHEBI:49883"/>
    </cofactor>
</comment>
<dbReference type="PANTHER" id="PTHR30109">
    <property type="entry name" value="HYDROXYLAMINE REDUCTASE"/>
    <property type="match status" value="1"/>
</dbReference>
<dbReference type="InterPro" id="IPR011254">
    <property type="entry name" value="Prismane-like_sf"/>
</dbReference>
<evidence type="ECO:0000256" key="2">
    <source>
        <dbReference type="ARBA" id="ARBA00012819"/>
    </source>
</evidence>
<dbReference type="GO" id="GO:0051539">
    <property type="term" value="F:4 iron, 4 sulfur cluster binding"/>
    <property type="evidence" value="ECO:0007669"/>
    <property type="project" value="UniProtKB-KW"/>
</dbReference>
<evidence type="ECO:0000256" key="10">
    <source>
        <dbReference type="SAM" id="MobiDB-lite"/>
    </source>
</evidence>
<gene>
    <name evidence="11" type="primary">cooS</name>
    <name evidence="11" type="ORF">BRYFOR_08765</name>
</gene>
<dbReference type="STRING" id="168384.SAMN05660368_03193"/>
<dbReference type="EC" id="1.2.7.4" evidence="2"/>
<dbReference type="PANTHER" id="PTHR30109:SF4">
    <property type="entry name" value="CARBON MONOXIDE DEHYDROGENASE"/>
    <property type="match status" value="1"/>
</dbReference>
<reference evidence="11" key="1">
    <citation type="submission" date="2009-07" db="EMBL/GenBank/DDBJ databases">
        <authorList>
            <person name="Weinstock G."/>
            <person name="Sodergren E."/>
            <person name="Clifton S."/>
            <person name="Fulton L."/>
            <person name="Fulton B."/>
            <person name="Courtney L."/>
            <person name="Fronick C."/>
            <person name="Harrison M."/>
            <person name="Strong C."/>
            <person name="Farmer C."/>
            <person name="Delahaunty K."/>
            <person name="Markovic C."/>
            <person name="Hall O."/>
            <person name="Minx P."/>
            <person name="Tomlinson C."/>
            <person name="Mitreva M."/>
            <person name="Nelson J."/>
            <person name="Hou S."/>
            <person name="Wollam A."/>
            <person name="Pepin K.H."/>
            <person name="Johnson M."/>
            <person name="Bhonagiri V."/>
            <person name="Nash W.E."/>
            <person name="Warren W."/>
            <person name="Chinwalla A."/>
            <person name="Mardis E.R."/>
            <person name="Wilson R.K."/>
        </authorList>
    </citation>
    <scope>NUCLEOTIDE SEQUENCE [LARGE SCALE GENOMIC DNA]</scope>
    <source>
        <strain evidence="11">DSM 14469</strain>
    </source>
</reference>
<protein>
    <recommendedName>
        <fullName evidence="2">anaerobic carbon-monoxide dehydrogenase</fullName>
        <ecNumber evidence="2">1.2.7.4</ecNumber>
    </recommendedName>
</protein>
<proteinExistence type="predicted"/>
<dbReference type="InterPro" id="IPR004137">
    <property type="entry name" value="HCP/CODH"/>
</dbReference>
<dbReference type="InterPro" id="IPR010047">
    <property type="entry name" value="CODH"/>
</dbReference>
<evidence type="ECO:0000256" key="5">
    <source>
        <dbReference type="ARBA" id="ARBA00022723"/>
    </source>
</evidence>
<evidence type="ECO:0000313" key="11">
    <source>
        <dbReference type="EMBL" id="EET59243.1"/>
    </source>
</evidence>
<keyword evidence="7" id="KW-0408">Iron</keyword>
<dbReference type="EMBL" id="ACCL02000020">
    <property type="protein sequence ID" value="EET59243.1"/>
    <property type="molecule type" value="Genomic_DNA"/>
</dbReference>
<keyword evidence="6 11" id="KW-0560">Oxidoreductase</keyword>
<evidence type="ECO:0000256" key="9">
    <source>
        <dbReference type="ARBA" id="ARBA00048733"/>
    </source>
</evidence>
<dbReference type="Proteomes" id="UP000005561">
    <property type="component" value="Unassembled WGS sequence"/>
</dbReference>
<keyword evidence="5" id="KW-0479">Metal-binding</keyword>
<evidence type="ECO:0000256" key="4">
    <source>
        <dbReference type="ARBA" id="ARBA00022596"/>
    </source>
</evidence>
<evidence type="ECO:0000256" key="1">
    <source>
        <dbReference type="ARBA" id="ARBA00001966"/>
    </source>
</evidence>
<evidence type="ECO:0000256" key="6">
    <source>
        <dbReference type="ARBA" id="ARBA00023002"/>
    </source>
</evidence>
<keyword evidence="12" id="KW-1185">Reference proteome</keyword>
<dbReference type="GO" id="GO:0043885">
    <property type="term" value="F:anaerobic carbon-monoxide dehydrogenase activity"/>
    <property type="evidence" value="ECO:0007669"/>
    <property type="project" value="UniProtKB-EC"/>
</dbReference>
<evidence type="ECO:0000256" key="3">
    <source>
        <dbReference type="ARBA" id="ARBA00022485"/>
    </source>
</evidence>
<keyword evidence="4" id="KW-0533">Nickel</keyword>
<sequence length="711" mass="77931">MAKGGSYQKKEGIHPEKSGGESTHQHRALIGFDDHGIPKVLVPADGGGQTHTHIDENGNLYEHFHEAGFTDDYMKAVAEYKKTFPSRQDVLDKTPDPAVRQMMRNMEQIGADTAFDRFDSQKPLCSYGLSGTCCKICNMGPCRITPKSPRGVCGADADLIVARNLLRSAAAGAAQHGMHAREVILALKWAGQGKLDLPIIGEYKVKAMAQAFGIKTKNRSVKKIAVDLADALLEDLSRTEPDTYRTIEACAPQERQKVWEKLDILPVSAYHEVFEAYHKSGCGTDGDWRSIMQQFLRCGLAFTFTGVVASNIATDSLFGVGDRVTSKVNIGALKEGYVNIAVHGHLPLLVSQIVKTGMSEKYQKLAQERGAKGIRFYGICCSGLSAMYRYAGVIPLSNAVTAELVMGTGALDLWVADVQDVFPSIMEVAKCYRTTVVTTSDSARLPGAEHIAYDHHHSNIGETQKIAERIVERAIESFEARRGIPVFIPPYEVEAEVGFSVEYVHKRFGSMRPLAEAVKSGQILGIVNMVGCNNPKVLYERAIIDVADVLLENNVLILTNGCAAFPLMKLGYCTVSAWDRTGESLREFLQPDLPPVWHVGECIDNTRSSGIFAGVAQALGKHIYEMPYAFTSPEWGNEKGIDAALGFRLMGVNSYHCVEAQIHGSANVIHFLKEGTRETLGSVMHVDTDPKALGRKIVEDIKAKRRALGWE</sequence>
<dbReference type="InterPro" id="IPR016101">
    <property type="entry name" value="CO_DH_a-bundle"/>
</dbReference>
<dbReference type="OrthoDB" id="5478720at2"/>
<dbReference type="GO" id="GO:0004601">
    <property type="term" value="F:peroxidase activity"/>
    <property type="evidence" value="ECO:0007669"/>
    <property type="project" value="TreeGrafter"/>
</dbReference>
<keyword evidence="8" id="KW-0411">Iron-sulfur</keyword>
<dbReference type="SUPFAM" id="SSF56821">
    <property type="entry name" value="Prismane protein-like"/>
    <property type="match status" value="1"/>
</dbReference>
<dbReference type="eggNOG" id="COG1151">
    <property type="taxonomic scope" value="Bacteria"/>
</dbReference>
<evidence type="ECO:0000313" key="12">
    <source>
        <dbReference type="Proteomes" id="UP000005561"/>
    </source>
</evidence>
<dbReference type="AlphaFoldDB" id="C6LJC9"/>
<comment type="catalytic activity">
    <reaction evidence="9">
        <text>CO + 2 oxidized [2Fe-2S]-[ferredoxin] + H2O = 2 reduced [2Fe-2S]-[ferredoxin] + CO2 + 2 H(+)</text>
        <dbReference type="Rhea" id="RHEA:21040"/>
        <dbReference type="Rhea" id="RHEA-COMP:10000"/>
        <dbReference type="Rhea" id="RHEA-COMP:10001"/>
        <dbReference type="ChEBI" id="CHEBI:15377"/>
        <dbReference type="ChEBI" id="CHEBI:15378"/>
        <dbReference type="ChEBI" id="CHEBI:16526"/>
        <dbReference type="ChEBI" id="CHEBI:17245"/>
        <dbReference type="ChEBI" id="CHEBI:33737"/>
        <dbReference type="ChEBI" id="CHEBI:33738"/>
        <dbReference type="EC" id="1.2.7.4"/>
    </reaction>
</comment>
<dbReference type="Gene3D" id="1.20.1270.30">
    <property type="match status" value="1"/>
</dbReference>
<comment type="caution">
    <text evidence="11">The sequence shown here is derived from an EMBL/GenBank/DDBJ whole genome shotgun (WGS) entry which is preliminary data.</text>
</comment>
<accession>C6LJC9</accession>
<organism evidence="11 12">
    <name type="scientific">Marvinbryantia formatexigens DSM 14469</name>
    <dbReference type="NCBI Taxonomy" id="478749"/>
    <lineage>
        <taxon>Bacteria</taxon>
        <taxon>Bacillati</taxon>
        <taxon>Bacillota</taxon>
        <taxon>Clostridia</taxon>
        <taxon>Lachnospirales</taxon>
        <taxon>Lachnospiraceae</taxon>
        <taxon>Marvinbryantia</taxon>
    </lineage>
</organism>
<dbReference type="RefSeq" id="WP_006863528.1">
    <property type="nucleotide sequence ID" value="NZ_ACCL02000020.1"/>
</dbReference>
<dbReference type="Pfam" id="PF03063">
    <property type="entry name" value="Prismane"/>
    <property type="match status" value="1"/>
</dbReference>
<feature type="region of interest" description="Disordered" evidence="10">
    <location>
        <begin position="1"/>
        <end position="24"/>
    </location>
</feature>
<dbReference type="InterPro" id="IPR016099">
    <property type="entry name" value="Prismane-like_a/b-sand"/>
</dbReference>
<evidence type="ECO:0000256" key="8">
    <source>
        <dbReference type="ARBA" id="ARBA00023014"/>
    </source>
</evidence>
<feature type="compositionally biased region" description="Basic and acidic residues" evidence="10">
    <location>
        <begin position="8"/>
        <end position="19"/>
    </location>
</feature>
<dbReference type="GO" id="GO:0050418">
    <property type="term" value="F:hydroxylamine reductase activity"/>
    <property type="evidence" value="ECO:0007669"/>
    <property type="project" value="TreeGrafter"/>
</dbReference>
<dbReference type="GO" id="GO:0042542">
    <property type="term" value="P:response to hydrogen peroxide"/>
    <property type="evidence" value="ECO:0007669"/>
    <property type="project" value="TreeGrafter"/>
</dbReference>
<dbReference type="Gene3D" id="3.40.50.2030">
    <property type="match status" value="2"/>
</dbReference>
<dbReference type="GO" id="GO:0006091">
    <property type="term" value="P:generation of precursor metabolites and energy"/>
    <property type="evidence" value="ECO:0007669"/>
    <property type="project" value="InterPro"/>
</dbReference>
<keyword evidence="3" id="KW-0004">4Fe-4S</keyword>
<name>C6LJC9_9FIRM</name>
<evidence type="ECO:0000256" key="7">
    <source>
        <dbReference type="ARBA" id="ARBA00023004"/>
    </source>
</evidence>